<organism evidence="2">
    <name type="scientific">Siphoviridae sp. ct96x5</name>
    <dbReference type="NCBI Taxonomy" id="2825367"/>
    <lineage>
        <taxon>Viruses</taxon>
        <taxon>Duplodnaviria</taxon>
        <taxon>Heunggongvirae</taxon>
        <taxon>Uroviricota</taxon>
        <taxon>Caudoviricetes</taxon>
    </lineage>
</organism>
<feature type="transmembrane region" description="Helical" evidence="1">
    <location>
        <begin position="9"/>
        <end position="26"/>
    </location>
</feature>
<reference evidence="2" key="1">
    <citation type="journal article" date="2021" name="Proc. Natl. Acad. Sci. U.S.A.">
        <title>A Catalog of Tens of Thousands of Viruses from Human Metagenomes Reveals Hidden Associations with Chronic Diseases.</title>
        <authorList>
            <person name="Tisza M.J."/>
            <person name="Buck C.B."/>
        </authorList>
    </citation>
    <scope>NUCLEOTIDE SEQUENCE</scope>
    <source>
        <strain evidence="2">Ct96x5</strain>
    </source>
</reference>
<keyword evidence="1" id="KW-0812">Transmembrane</keyword>
<keyword evidence="1" id="KW-1133">Transmembrane helix</keyword>
<accession>A0A8S5PQT3</accession>
<evidence type="ECO:0000256" key="1">
    <source>
        <dbReference type="SAM" id="Phobius"/>
    </source>
</evidence>
<proteinExistence type="predicted"/>
<name>A0A8S5PQT3_9CAUD</name>
<dbReference type="EMBL" id="BK015488">
    <property type="protein sequence ID" value="DAE09503.1"/>
    <property type="molecule type" value="Genomic_DNA"/>
</dbReference>
<feature type="transmembrane region" description="Helical" evidence="1">
    <location>
        <begin position="38"/>
        <end position="56"/>
    </location>
</feature>
<protein>
    <submittedName>
        <fullName evidence="2">Uncharacterized protein</fullName>
    </submittedName>
</protein>
<evidence type="ECO:0000313" key="2">
    <source>
        <dbReference type="EMBL" id="DAE09503.1"/>
    </source>
</evidence>
<sequence length="67" mass="7978">MDKDMKRRIIKVIIIAIIAAIISVLMNQNEITKTVLNLVIDIWWVVVCWKIVWAYIKYGTSRMERKE</sequence>
<keyword evidence="1" id="KW-0472">Membrane</keyword>